<dbReference type="EMBL" id="BQNB010013233">
    <property type="protein sequence ID" value="GJT13480.1"/>
    <property type="molecule type" value="Genomic_DNA"/>
</dbReference>
<reference evidence="3" key="2">
    <citation type="submission" date="2022-01" db="EMBL/GenBank/DDBJ databases">
        <authorList>
            <person name="Yamashiro T."/>
            <person name="Shiraishi A."/>
            <person name="Satake H."/>
            <person name="Nakayama K."/>
        </authorList>
    </citation>
    <scope>NUCLEOTIDE SEQUENCE</scope>
</reference>
<organism evidence="3 4">
    <name type="scientific">Tanacetum coccineum</name>
    <dbReference type="NCBI Taxonomy" id="301880"/>
    <lineage>
        <taxon>Eukaryota</taxon>
        <taxon>Viridiplantae</taxon>
        <taxon>Streptophyta</taxon>
        <taxon>Embryophyta</taxon>
        <taxon>Tracheophyta</taxon>
        <taxon>Spermatophyta</taxon>
        <taxon>Magnoliopsida</taxon>
        <taxon>eudicotyledons</taxon>
        <taxon>Gunneridae</taxon>
        <taxon>Pentapetalae</taxon>
        <taxon>asterids</taxon>
        <taxon>campanulids</taxon>
        <taxon>Asterales</taxon>
        <taxon>Asteraceae</taxon>
        <taxon>Asteroideae</taxon>
        <taxon>Anthemideae</taxon>
        <taxon>Anthemidinae</taxon>
        <taxon>Tanacetum</taxon>
    </lineage>
</organism>
<reference evidence="3" key="1">
    <citation type="journal article" date="2022" name="Int. J. Mol. Sci.">
        <title>Draft Genome of Tanacetum Coccineum: Genomic Comparison of Closely Related Tanacetum-Family Plants.</title>
        <authorList>
            <person name="Yamashiro T."/>
            <person name="Shiraishi A."/>
            <person name="Nakayama K."/>
            <person name="Satake H."/>
        </authorList>
    </citation>
    <scope>NUCLEOTIDE SEQUENCE</scope>
</reference>
<evidence type="ECO:0000259" key="2">
    <source>
        <dbReference type="PROSITE" id="PS50158"/>
    </source>
</evidence>
<feature type="domain" description="CCHC-type" evidence="2">
    <location>
        <begin position="269"/>
        <end position="285"/>
    </location>
</feature>
<sequence>MEAHCIALELKYQNHALKYGHSMVLTGKIFASCTSKADSEPTHGSNIDISKIHECKQTLNLSAGKSQSVVAEKADISETSVIVDSQQMKKKADSWKVSLFDEYVNGKNEVVSKSSAVTTTDASDKRQQQSDTRSSTSILATIVIADGNFDFLATEGFVKRFRITVGVAINTKFLNCLQPEWSKYVTMVRQNQFDKVISYDMLYASLVQFKPHVLASTAKKAAKNHDQLALIAHSNAYSSHLHANSSYSPQSYYVTHPSSIVDYNDEFKKCYNCNEKGHYARDCQNPKVFDAKYFREQMLLAMKDEAGSHLRNKNDFMLDNAYGEELLDELTASVMLMA</sequence>
<dbReference type="InterPro" id="IPR001878">
    <property type="entry name" value="Znf_CCHC"/>
</dbReference>
<proteinExistence type="predicted"/>
<comment type="caution">
    <text evidence="3">The sequence shown here is derived from an EMBL/GenBank/DDBJ whole genome shotgun (WGS) entry which is preliminary data.</text>
</comment>
<dbReference type="InterPro" id="IPR036875">
    <property type="entry name" value="Znf_CCHC_sf"/>
</dbReference>
<dbReference type="SMART" id="SM00343">
    <property type="entry name" value="ZnF_C2HC"/>
    <property type="match status" value="1"/>
</dbReference>
<dbReference type="PROSITE" id="PS50158">
    <property type="entry name" value="ZF_CCHC"/>
    <property type="match status" value="1"/>
</dbReference>
<keyword evidence="4" id="KW-1185">Reference proteome</keyword>
<protein>
    <submittedName>
        <fullName evidence="3">Ribonuclease H-like domain-containing protein</fullName>
    </submittedName>
</protein>
<accession>A0ABQ5BF69</accession>
<keyword evidence="1" id="KW-0863">Zinc-finger</keyword>
<evidence type="ECO:0000313" key="3">
    <source>
        <dbReference type="EMBL" id="GJT13480.1"/>
    </source>
</evidence>
<name>A0ABQ5BF69_9ASTR</name>
<keyword evidence="1" id="KW-0479">Metal-binding</keyword>
<dbReference type="Gene3D" id="4.10.60.10">
    <property type="entry name" value="Zinc finger, CCHC-type"/>
    <property type="match status" value="1"/>
</dbReference>
<gene>
    <name evidence="3" type="ORF">Tco_0860522</name>
</gene>
<dbReference type="Pfam" id="PF00098">
    <property type="entry name" value="zf-CCHC"/>
    <property type="match status" value="1"/>
</dbReference>
<evidence type="ECO:0000256" key="1">
    <source>
        <dbReference type="PROSITE-ProRule" id="PRU00047"/>
    </source>
</evidence>
<dbReference type="SUPFAM" id="SSF57756">
    <property type="entry name" value="Retrovirus zinc finger-like domains"/>
    <property type="match status" value="1"/>
</dbReference>
<keyword evidence="1" id="KW-0862">Zinc</keyword>
<evidence type="ECO:0000313" key="4">
    <source>
        <dbReference type="Proteomes" id="UP001151760"/>
    </source>
</evidence>
<dbReference type="Proteomes" id="UP001151760">
    <property type="component" value="Unassembled WGS sequence"/>
</dbReference>